<feature type="active site" description="Charge relay system" evidence="5">
    <location>
        <position position="174"/>
    </location>
</feature>
<evidence type="ECO:0000313" key="9">
    <source>
        <dbReference type="Proteomes" id="UP000291591"/>
    </source>
</evidence>
<organism evidence="8 9">
    <name type="scientific">Pseudonocardia sediminis</name>
    <dbReference type="NCBI Taxonomy" id="1397368"/>
    <lineage>
        <taxon>Bacteria</taxon>
        <taxon>Bacillati</taxon>
        <taxon>Actinomycetota</taxon>
        <taxon>Actinomycetes</taxon>
        <taxon>Pseudonocardiales</taxon>
        <taxon>Pseudonocardiaceae</taxon>
        <taxon>Pseudonocardia</taxon>
    </lineage>
</organism>
<evidence type="ECO:0000259" key="7">
    <source>
        <dbReference type="Pfam" id="PF00082"/>
    </source>
</evidence>
<keyword evidence="9" id="KW-1185">Reference proteome</keyword>
<dbReference type="InterPro" id="IPR000209">
    <property type="entry name" value="Peptidase_S8/S53_dom"/>
</dbReference>
<comment type="similarity">
    <text evidence="1 5 6">Belongs to the peptidase S8 family.</text>
</comment>
<evidence type="ECO:0000256" key="4">
    <source>
        <dbReference type="ARBA" id="ARBA00022825"/>
    </source>
</evidence>
<sequence>MVAARAVGNGSRVTTTGRYLLVLGDALLGDDDSAARSAVQELTGLSEVTSTRDAAGPTTAGGGARPTLFSRLGIAVADLTSEQLRAARADRRLVGVEPERVQYAIGNPLSEEYLRGFSDAARFLHEQAAGAGAGTGTVGTAQFGDTDKVTWGLQATGADQSPETGKGITVAVLDTGLDLTHPDFAGRQIESRSFVDGQPVQDVQGHGTHTAGTTAGPLAPTTGRRYGVAHEATLIIGKVLGDDGSGTDAGILEGIDWAITSGARVISMSLGSDVNEVSAAYENVGRRALDAGSLIVAAAGNNAERSKGNAGFVGIPANSPSVMAVAAVDSALAIADFSAASSAVEGGQIDIAGPGVDVYSSWPSPQNTNTISGTSMATPHVAGIAALWSQRTGATGQQLWAQLVQAAQRLPLPSGDVGSGLVRAPGA</sequence>
<feature type="active site" description="Charge relay system" evidence="5">
    <location>
        <position position="375"/>
    </location>
</feature>
<dbReference type="SUPFAM" id="SSF52743">
    <property type="entry name" value="Subtilisin-like"/>
    <property type="match status" value="1"/>
</dbReference>
<dbReference type="Proteomes" id="UP000291591">
    <property type="component" value="Unassembled WGS sequence"/>
</dbReference>
<dbReference type="InterPro" id="IPR023827">
    <property type="entry name" value="Peptidase_S8_Asp-AS"/>
</dbReference>
<evidence type="ECO:0000313" key="8">
    <source>
        <dbReference type="EMBL" id="RZT88739.1"/>
    </source>
</evidence>
<proteinExistence type="inferred from homology"/>
<dbReference type="InterPro" id="IPR023828">
    <property type="entry name" value="Peptidase_S8_Ser-AS"/>
</dbReference>
<dbReference type="Pfam" id="PF00082">
    <property type="entry name" value="Peptidase_S8"/>
    <property type="match status" value="1"/>
</dbReference>
<keyword evidence="4 5" id="KW-0720">Serine protease</keyword>
<dbReference type="PROSITE" id="PS00138">
    <property type="entry name" value="SUBTILASE_SER"/>
    <property type="match status" value="1"/>
</dbReference>
<accession>A0A4Q7V7K5</accession>
<gene>
    <name evidence="8" type="ORF">EV383_5684</name>
</gene>
<dbReference type="InterPro" id="IPR015500">
    <property type="entry name" value="Peptidase_S8_subtilisin-rel"/>
</dbReference>
<name>A0A4Q7V7K5_PSEST</name>
<reference evidence="8 9" key="1">
    <citation type="submission" date="2019-02" db="EMBL/GenBank/DDBJ databases">
        <title>Sequencing the genomes of 1000 actinobacteria strains.</title>
        <authorList>
            <person name="Klenk H.-P."/>
        </authorList>
    </citation>
    <scope>NUCLEOTIDE SEQUENCE [LARGE SCALE GENOMIC DNA]</scope>
    <source>
        <strain evidence="8 9">DSM 45779</strain>
    </source>
</reference>
<dbReference type="RefSeq" id="WP_130292739.1">
    <property type="nucleotide sequence ID" value="NZ_SHKL01000001.1"/>
</dbReference>
<evidence type="ECO:0000256" key="6">
    <source>
        <dbReference type="RuleBase" id="RU003355"/>
    </source>
</evidence>
<evidence type="ECO:0000256" key="5">
    <source>
        <dbReference type="PROSITE-ProRule" id="PRU01240"/>
    </source>
</evidence>
<dbReference type="AlphaFoldDB" id="A0A4Q7V7K5"/>
<dbReference type="InterPro" id="IPR036852">
    <property type="entry name" value="Peptidase_S8/S53_dom_sf"/>
</dbReference>
<keyword evidence="3 5" id="KW-0378">Hydrolase</keyword>
<dbReference type="InterPro" id="IPR050131">
    <property type="entry name" value="Peptidase_S8_subtilisin-like"/>
</dbReference>
<feature type="domain" description="Peptidase S8/S53" evidence="7">
    <location>
        <begin position="165"/>
        <end position="410"/>
    </location>
</feature>
<dbReference type="PROSITE" id="PS51892">
    <property type="entry name" value="SUBTILASE"/>
    <property type="match status" value="1"/>
</dbReference>
<comment type="caution">
    <text evidence="8">The sequence shown here is derived from an EMBL/GenBank/DDBJ whole genome shotgun (WGS) entry which is preliminary data.</text>
</comment>
<evidence type="ECO:0000256" key="1">
    <source>
        <dbReference type="ARBA" id="ARBA00011073"/>
    </source>
</evidence>
<dbReference type="OrthoDB" id="9766923at2"/>
<keyword evidence="2 5" id="KW-0645">Protease</keyword>
<dbReference type="EMBL" id="SHKL01000001">
    <property type="protein sequence ID" value="RZT88739.1"/>
    <property type="molecule type" value="Genomic_DNA"/>
</dbReference>
<feature type="active site" description="Charge relay system" evidence="5">
    <location>
        <position position="206"/>
    </location>
</feature>
<dbReference type="PANTHER" id="PTHR43806:SF11">
    <property type="entry name" value="CEREVISIN-RELATED"/>
    <property type="match status" value="1"/>
</dbReference>
<evidence type="ECO:0000256" key="3">
    <source>
        <dbReference type="ARBA" id="ARBA00022801"/>
    </source>
</evidence>
<dbReference type="GO" id="GO:0004252">
    <property type="term" value="F:serine-type endopeptidase activity"/>
    <property type="evidence" value="ECO:0007669"/>
    <property type="project" value="UniProtKB-UniRule"/>
</dbReference>
<dbReference type="PROSITE" id="PS00136">
    <property type="entry name" value="SUBTILASE_ASP"/>
    <property type="match status" value="1"/>
</dbReference>
<protein>
    <submittedName>
        <fullName evidence="8">Subtilase family protein</fullName>
    </submittedName>
</protein>
<dbReference type="PANTHER" id="PTHR43806">
    <property type="entry name" value="PEPTIDASE S8"/>
    <property type="match status" value="1"/>
</dbReference>
<dbReference type="GO" id="GO:0006508">
    <property type="term" value="P:proteolysis"/>
    <property type="evidence" value="ECO:0007669"/>
    <property type="project" value="UniProtKB-KW"/>
</dbReference>
<dbReference type="PRINTS" id="PR00723">
    <property type="entry name" value="SUBTILISIN"/>
</dbReference>
<evidence type="ECO:0000256" key="2">
    <source>
        <dbReference type="ARBA" id="ARBA00022670"/>
    </source>
</evidence>
<dbReference type="Gene3D" id="3.40.50.200">
    <property type="entry name" value="Peptidase S8/S53 domain"/>
    <property type="match status" value="1"/>
</dbReference>